<keyword evidence="3" id="KW-0677">Repeat</keyword>
<feature type="repeat" description="WD" evidence="4">
    <location>
        <begin position="61"/>
        <end position="103"/>
    </location>
</feature>
<feature type="repeat" description="WD" evidence="4">
    <location>
        <begin position="162"/>
        <end position="197"/>
    </location>
</feature>
<proteinExistence type="predicted"/>
<dbReference type="PANTHER" id="PTHR22889:SF0">
    <property type="entry name" value="WD REPEAT-CONTAINING PROTEIN 89"/>
    <property type="match status" value="1"/>
</dbReference>
<dbReference type="InterPro" id="IPR036322">
    <property type="entry name" value="WD40_repeat_dom_sf"/>
</dbReference>
<dbReference type="InterPro" id="IPR015943">
    <property type="entry name" value="WD40/YVTN_repeat-like_dom_sf"/>
</dbReference>
<dbReference type="AlphaFoldDB" id="A0ABD1KHS9"/>
<dbReference type="PANTHER" id="PTHR22889">
    <property type="entry name" value="WD REPEAT-CONTAINING PROTEIN 89"/>
    <property type="match status" value="1"/>
</dbReference>
<evidence type="ECO:0000256" key="1">
    <source>
        <dbReference type="ARBA" id="ARBA00021125"/>
    </source>
</evidence>
<organism evidence="6 7">
    <name type="scientific">Coilia grayii</name>
    <name type="common">Gray's grenadier anchovy</name>
    <dbReference type="NCBI Taxonomy" id="363190"/>
    <lineage>
        <taxon>Eukaryota</taxon>
        <taxon>Metazoa</taxon>
        <taxon>Chordata</taxon>
        <taxon>Craniata</taxon>
        <taxon>Vertebrata</taxon>
        <taxon>Euteleostomi</taxon>
        <taxon>Actinopterygii</taxon>
        <taxon>Neopterygii</taxon>
        <taxon>Teleostei</taxon>
        <taxon>Clupei</taxon>
        <taxon>Clupeiformes</taxon>
        <taxon>Clupeoidei</taxon>
        <taxon>Engraulidae</taxon>
        <taxon>Coilinae</taxon>
        <taxon>Coilia</taxon>
    </lineage>
</organism>
<dbReference type="EMBL" id="JBHFQA010000005">
    <property type="protein sequence ID" value="KAL2098627.1"/>
    <property type="molecule type" value="Genomic_DNA"/>
</dbReference>
<dbReference type="Proteomes" id="UP001591681">
    <property type="component" value="Unassembled WGS sequence"/>
</dbReference>
<dbReference type="InterPro" id="IPR001680">
    <property type="entry name" value="WD40_rpt"/>
</dbReference>
<dbReference type="InterPro" id="IPR039328">
    <property type="entry name" value="WDR89"/>
</dbReference>
<evidence type="ECO:0000256" key="5">
    <source>
        <dbReference type="SAM" id="MobiDB-lite"/>
    </source>
</evidence>
<dbReference type="Pfam" id="PF00400">
    <property type="entry name" value="WD40"/>
    <property type="match status" value="3"/>
</dbReference>
<evidence type="ECO:0000256" key="2">
    <source>
        <dbReference type="ARBA" id="ARBA00022574"/>
    </source>
</evidence>
<comment type="caution">
    <text evidence="6">The sequence shown here is derived from an EMBL/GenBank/DDBJ whole genome shotgun (WGS) entry which is preliminary data.</text>
</comment>
<feature type="compositionally biased region" description="Basic residues" evidence="5">
    <location>
        <begin position="370"/>
        <end position="380"/>
    </location>
</feature>
<evidence type="ECO:0000256" key="4">
    <source>
        <dbReference type="PROSITE-ProRule" id="PRU00221"/>
    </source>
</evidence>
<dbReference type="SMART" id="SM00320">
    <property type="entry name" value="WD40"/>
    <property type="match status" value="5"/>
</dbReference>
<evidence type="ECO:0000313" key="7">
    <source>
        <dbReference type="Proteomes" id="UP001591681"/>
    </source>
</evidence>
<evidence type="ECO:0000256" key="3">
    <source>
        <dbReference type="ARBA" id="ARBA00022737"/>
    </source>
</evidence>
<reference evidence="6 7" key="1">
    <citation type="submission" date="2024-09" db="EMBL/GenBank/DDBJ databases">
        <title>A chromosome-level genome assembly of Gray's grenadier anchovy, Coilia grayii.</title>
        <authorList>
            <person name="Fu Z."/>
        </authorList>
    </citation>
    <scope>NUCLEOTIDE SEQUENCE [LARGE SCALE GENOMIC DNA]</scope>
    <source>
        <strain evidence="6">G4</strain>
        <tissue evidence="6">Muscle</tissue>
    </source>
</reference>
<feature type="region of interest" description="Disordered" evidence="5">
    <location>
        <begin position="353"/>
        <end position="386"/>
    </location>
</feature>
<name>A0ABD1KHS9_9TELE</name>
<dbReference type="SUPFAM" id="SSF50978">
    <property type="entry name" value="WD40 repeat-like"/>
    <property type="match status" value="1"/>
</dbReference>
<keyword evidence="7" id="KW-1185">Reference proteome</keyword>
<evidence type="ECO:0000313" key="6">
    <source>
        <dbReference type="EMBL" id="KAL2098627.1"/>
    </source>
</evidence>
<accession>A0ABD1KHS9</accession>
<keyword evidence="2 4" id="KW-0853">WD repeat</keyword>
<sequence length="386" mass="41076">METLEETFKSLAIARRLQPSEATYILDAAAQPGGGPLVAVSCSNRALRLHQCETLALQGEFKGHTGTLCGVRFGHASPDTLYSGSADGTLRCWDARRPGSEATRVFRSEPGHAFCSMDISSNDVVLCAGTEQVGEDSFLVFWDARMATGASGKQQGLLGVYSESHSDDITTVRFHPRQADRLASGGTDGLVNVFELNLGGEEDALVTTCNCDSSAGSICWAGVGGEQLLCVTHDEGLYLWDVRQTDSDDPLTLLSATDARSLVTLPDGGALEYFVGGAWLEEAGQLLVVGGASQGELHLLDCSEKGLRPVRSLAGGHSATVRCFLWQPEGGGLLTGGEDGQLLQWRPGATELQGGRKETLKSTSSMQLKARAHRKHHSKSSHSQLT</sequence>
<gene>
    <name evidence="6" type="ORF">ACEWY4_005107</name>
</gene>
<feature type="repeat" description="WD" evidence="4">
    <location>
        <begin position="314"/>
        <end position="345"/>
    </location>
</feature>
<protein>
    <recommendedName>
        <fullName evidence="1">WD repeat-containing protein 89</fullName>
    </recommendedName>
</protein>
<dbReference type="Gene3D" id="2.130.10.10">
    <property type="entry name" value="YVTN repeat-like/Quinoprotein amine dehydrogenase"/>
    <property type="match status" value="2"/>
</dbReference>
<dbReference type="PROSITE" id="PS50294">
    <property type="entry name" value="WD_REPEATS_REGION"/>
    <property type="match status" value="2"/>
</dbReference>
<dbReference type="PROSITE" id="PS50082">
    <property type="entry name" value="WD_REPEATS_2"/>
    <property type="match status" value="3"/>
</dbReference>